<evidence type="ECO:0000256" key="1">
    <source>
        <dbReference type="SAM" id="MobiDB-lite"/>
    </source>
</evidence>
<dbReference type="AlphaFoldDB" id="A0A1L8CIF1"/>
<keyword evidence="2" id="KW-0614">Plasmid</keyword>
<dbReference type="RefSeq" id="WP_094750993.1">
    <property type="nucleotide sequence ID" value="NZ_AP019008.1"/>
</dbReference>
<evidence type="ECO:0000313" key="3">
    <source>
        <dbReference type="EMBL" id="GAT90961.1"/>
    </source>
</evidence>
<gene>
    <name evidence="3" type="ORF">FF306_01081</name>
    <name evidence="2" type="ORF">FF306_p00004</name>
</gene>
<reference evidence="2" key="2">
    <citation type="journal article" date="2020" name="Front">
        <title>Kunkecin A, a New Nisin Variant Bacteriocin Produced by the Fructophilic Lactic Acid Bacterium, Apilactobacillus kunkeei FF30-6 Isolated from Honey bees.</title>
        <authorList>
            <person name="Zendo T."/>
            <person name="Ohashi C."/>
            <person name="Maeno S."/>
            <person name="Piao X."/>
            <person name="Salminen S."/>
            <person name="Sonomoto K."/>
            <person name="Endo A."/>
        </authorList>
    </citation>
    <scope>NUCLEOTIDE SEQUENCE</scope>
    <source>
        <strain evidence="2">FF30-6</strain>
        <plasmid evidence="2">pKUNFF30-6</plasmid>
    </source>
</reference>
<organism evidence="3 4">
    <name type="scientific">Apilactobacillus kunkeei</name>
    <dbReference type="NCBI Taxonomy" id="148814"/>
    <lineage>
        <taxon>Bacteria</taxon>
        <taxon>Bacillati</taxon>
        <taxon>Bacillota</taxon>
        <taxon>Bacilli</taxon>
        <taxon>Lactobacillales</taxon>
        <taxon>Lactobacillaceae</taxon>
        <taxon>Apilactobacillus</taxon>
    </lineage>
</organism>
<dbReference type="Proteomes" id="UP000186588">
    <property type="component" value="Plasmid pKUNFF30-6"/>
</dbReference>
<protein>
    <submittedName>
        <fullName evidence="3">Uncharacterized protein</fullName>
    </submittedName>
</protein>
<evidence type="ECO:0000313" key="4">
    <source>
        <dbReference type="Proteomes" id="UP000186588"/>
    </source>
</evidence>
<dbReference type="EMBL" id="BDDX01000012">
    <property type="protein sequence ID" value="GAT90961.1"/>
    <property type="molecule type" value="Genomic_DNA"/>
</dbReference>
<proteinExistence type="predicted"/>
<dbReference type="Proteomes" id="UP000186588">
    <property type="component" value="Unassembled WGS sequence"/>
</dbReference>
<feature type="region of interest" description="Disordered" evidence="1">
    <location>
        <begin position="1"/>
        <end position="27"/>
    </location>
</feature>
<name>A0A1L8CIF1_9LACO</name>
<reference evidence="4" key="3">
    <citation type="journal article" date="2020" name="Front. Microbiol.">
        <title>Kunkecin A, a New Nisin Variant Bacteriocin Produced by the Fructophilic Lactic Acid Bacterium, Apilactobacillus kunkeei FF30-6 Isolated from Honey bees.</title>
        <authorList>
            <person name="Zendo T."/>
            <person name="Ohashi C."/>
            <person name="Maeno S."/>
            <person name="Piao X."/>
            <person name="Salminen S."/>
            <person name="Sonomoto K."/>
            <person name="Endo A."/>
        </authorList>
    </citation>
    <scope>NUCLEOTIDE SEQUENCE [LARGE SCALE GENOMIC DNA]</scope>
    <source>
        <strain evidence="4">FF30-6</strain>
        <plasmid evidence="4">pKUNFF30-6</plasmid>
    </source>
</reference>
<accession>A0A1L8CIF1</accession>
<dbReference type="EMBL" id="AP019008">
    <property type="protein sequence ID" value="BBG67183.1"/>
    <property type="molecule type" value="Genomic_DNA"/>
</dbReference>
<geneLocation type="plasmid" evidence="2 4">
    <name>pKUNFF30-6</name>
</geneLocation>
<sequence>MSDEISKSVQDMIKRNRESGKKLEEVGRKYNDSNENFVDLDSANYILESNQDTPIFQKDDEKKKSKKEYDKGFVSMKLKKEIAEKLDHVINFNTSSTHITLKRGEMISKIIDFYIFTVIRNAGSEDKAKKNLISANEAEKFYHFIREMVENQDDSEF</sequence>
<reference evidence="3 4" key="1">
    <citation type="journal article" date="2016" name="Syst. Appl. Microbiol.">
        <title>Genomic characterization of a fructophilic bee symbiont Lactobacillus kunkeei reveals its niche-specific adaptation.</title>
        <authorList>
            <person name="Maeno S."/>
            <person name="Tanizawa Y."/>
            <person name="Kanesaki Y."/>
            <person name="Kubota E."/>
            <person name="Kumar H."/>
            <person name="Dicks L."/>
            <person name="Salminen S."/>
            <person name="Nakagawa J."/>
            <person name="Arita M."/>
            <person name="Endo A."/>
        </authorList>
    </citation>
    <scope>NUCLEOTIDE SEQUENCE [LARGE SCALE GENOMIC DNA]</scope>
    <source>
        <strain evidence="3 4">FF30-6</strain>
    </source>
</reference>
<evidence type="ECO:0000313" key="2">
    <source>
        <dbReference type="EMBL" id="BBG67183.1"/>
    </source>
</evidence>